<evidence type="ECO:0000313" key="10">
    <source>
        <dbReference type="Proteomes" id="UP001305779"/>
    </source>
</evidence>
<dbReference type="InterPro" id="IPR009003">
    <property type="entry name" value="Peptidase_S1_PA"/>
</dbReference>
<comment type="similarity">
    <text evidence="1 6">Belongs to the peptidase S1B family.</text>
</comment>
<dbReference type="SUPFAM" id="SSF50494">
    <property type="entry name" value="Trypsin-like serine proteases"/>
    <property type="match status" value="1"/>
</dbReference>
<evidence type="ECO:0000256" key="3">
    <source>
        <dbReference type="ARBA" id="ARBA00022729"/>
    </source>
</evidence>
<dbReference type="PRINTS" id="PR00839">
    <property type="entry name" value="V8PROTEASE"/>
</dbReference>
<keyword evidence="3 6" id="KW-0732">Signal</keyword>
<proteinExistence type="inferred from homology"/>
<keyword evidence="4 6" id="KW-0378">Hydrolase</keyword>
<dbReference type="PANTHER" id="PTHR15462:SF8">
    <property type="entry name" value="SERINE PROTEASE"/>
    <property type="match status" value="1"/>
</dbReference>
<evidence type="ECO:0000256" key="1">
    <source>
        <dbReference type="ARBA" id="ARBA00008764"/>
    </source>
</evidence>
<keyword evidence="2 6" id="KW-0645">Protease</keyword>
<evidence type="ECO:0000256" key="6">
    <source>
        <dbReference type="RuleBase" id="RU004296"/>
    </source>
</evidence>
<sequence>MPHLASTALAVTLLAATAYSVPVEQRTNPSTSNLLGFDPDYVHISSANDIAPSIVTHHAATLHTLVNPSHNLTAPPSRGTAHQKRTNGPDDRYEFTDQSDYPWRIVGKIQWSSGVFCSGSLIGPRHVLTAHHCVPTDGSSVTFSPGFDNGPGPAGSAQVTTAVTTEGCGDGDCVTKCDFAIMIIDQRLGDNLGYFGAVVPDMNHYNTEGYFETMGYPGDRDNGARPYRQDGNGIPNPGPHAQFTCDSTGPFYSDSDVAGGQSGSAFWDPNFNVWGALSLRIYGYPNNVEAAAWASGDALVNTVIGTRNDFA</sequence>
<dbReference type="PANTHER" id="PTHR15462">
    <property type="entry name" value="SERINE PROTEASE"/>
    <property type="match status" value="1"/>
</dbReference>
<evidence type="ECO:0000259" key="8">
    <source>
        <dbReference type="Pfam" id="PF00089"/>
    </source>
</evidence>
<protein>
    <recommendedName>
        <fullName evidence="6">Serine protease</fullName>
        <ecNumber evidence="6">3.4.21.-</ecNumber>
    </recommendedName>
</protein>
<dbReference type="InterPro" id="IPR001254">
    <property type="entry name" value="Trypsin_dom"/>
</dbReference>
<evidence type="ECO:0000256" key="4">
    <source>
        <dbReference type="ARBA" id="ARBA00022801"/>
    </source>
</evidence>
<dbReference type="Pfam" id="PF00089">
    <property type="entry name" value="Trypsin"/>
    <property type="match status" value="1"/>
</dbReference>
<feature type="chain" id="PRO_5045009627" description="Serine protease" evidence="6">
    <location>
        <begin position="21"/>
        <end position="311"/>
    </location>
</feature>
<comment type="caution">
    <text evidence="9">The sequence shown here is derived from an EMBL/GenBank/DDBJ whole genome shotgun (WGS) entry which is preliminary data.</text>
</comment>
<feature type="domain" description="Peptidase S1" evidence="8">
    <location>
        <begin position="98"/>
        <end position="195"/>
    </location>
</feature>
<feature type="region of interest" description="Disordered" evidence="7">
    <location>
        <begin position="67"/>
        <end position="91"/>
    </location>
</feature>
<evidence type="ECO:0000256" key="5">
    <source>
        <dbReference type="ARBA" id="ARBA00022825"/>
    </source>
</evidence>
<keyword evidence="10" id="KW-1185">Reference proteome</keyword>
<feature type="signal peptide" evidence="6">
    <location>
        <begin position="1"/>
        <end position="20"/>
    </location>
</feature>
<dbReference type="Proteomes" id="UP001305779">
    <property type="component" value="Unassembled WGS sequence"/>
</dbReference>
<keyword evidence="5 6" id="KW-0720">Serine protease</keyword>
<reference evidence="9 10" key="1">
    <citation type="journal article" date="2023" name="G3 (Bethesda)">
        <title>A chromosome-level genome assembly of Zasmidium syzygii isolated from banana leaves.</title>
        <authorList>
            <person name="van Westerhoven A.C."/>
            <person name="Mehrabi R."/>
            <person name="Talebi R."/>
            <person name="Steentjes M.B.F."/>
            <person name="Corcolon B."/>
            <person name="Chong P.A."/>
            <person name="Kema G.H.J."/>
            <person name="Seidl M.F."/>
        </authorList>
    </citation>
    <scope>NUCLEOTIDE SEQUENCE [LARGE SCALE GENOMIC DNA]</scope>
    <source>
        <strain evidence="9 10">P124</strain>
    </source>
</reference>
<evidence type="ECO:0000313" key="9">
    <source>
        <dbReference type="EMBL" id="KAK4498743.1"/>
    </source>
</evidence>
<name>A0ABR0ECF4_ZASCE</name>
<gene>
    <name evidence="9" type="ORF">PRZ48_009253</name>
</gene>
<dbReference type="Gene3D" id="2.40.10.10">
    <property type="entry name" value="Trypsin-like serine proteases"/>
    <property type="match status" value="2"/>
</dbReference>
<dbReference type="InterPro" id="IPR050966">
    <property type="entry name" value="Glutamyl_endopeptidase"/>
</dbReference>
<dbReference type="EMBL" id="JAXOVC010000007">
    <property type="protein sequence ID" value="KAK4498743.1"/>
    <property type="molecule type" value="Genomic_DNA"/>
</dbReference>
<dbReference type="InterPro" id="IPR008256">
    <property type="entry name" value="Peptidase_S1B"/>
</dbReference>
<organism evidence="9 10">
    <name type="scientific">Zasmidium cellare</name>
    <name type="common">Wine cellar mold</name>
    <name type="synonym">Racodium cellare</name>
    <dbReference type="NCBI Taxonomy" id="395010"/>
    <lineage>
        <taxon>Eukaryota</taxon>
        <taxon>Fungi</taxon>
        <taxon>Dikarya</taxon>
        <taxon>Ascomycota</taxon>
        <taxon>Pezizomycotina</taxon>
        <taxon>Dothideomycetes</taxon>
        <taxon>Dothideomycetidae</taxon>
        <taxon>Mycosphaerellales</taxon>
        <taxon>Mycosphaerellaceae</taxon>
        <taxon>Zasmidium</taxon>
    </lineage>
</organism>
<evidence type="ECO:0000256" key="7">
    <source>
        <dbReference type="SAM" id="MobiDB-lite"/>
    </source>
</evidence>
<evidence type="ECO:0000256" key="2">
    <source>
        <dbReference type="ARBA" id="ARBA00022670"/>
    </source>
</evidence>
<accession>A0ABR0ECF4</accession>
<dbReference type="InterPro" id="IPR043504">
    <property type="entry name" value="Peptidase_S1_PA_chymotrypsin"/>
</dbReference>
<dbReference type="EC" id="3.4.21.-" evidence="6"/>